<dbReference type="PANTHER" id="PTHR43071">
    <property type="entry name" value="2-AMINO-4-HYDROXY-6-HYDROXYMETHYLDIHYDROPTERIDINE PYROPHOSPHOKINASE"/>
    <property type="match status" value="1"/>
</dbReference>
<dbReference type="NCBIfam" id="TIGR01498">
    <property type="entry name" value="folK"/>
    <property type="match status" value="1"/>
</dbReference>
<keyword evidence="6" id="KW-0067">ATP-binding</keyword>
<keyword evidence="3" id="KW-0808">Transferase</keyword>
<evidence type="ECO:0000256" key="4">
    <source>
        <dbReference type="ARBA" id="ARBA00022741"/>
    </source>
</evidence>
<proteinExistence type="predicted"/>
<evidence type="ECO:0000256" key="6">
    <source>
        <dbReference type="ARBA" id="ARBA00022840"/>
    </source>
</evidence>
<dbReference type="InterPro" id="IPR000550">
    <property type="entry name" value="Hppk"/>
</dbReference>
<dbReference type="EC" id="2.7.6.3" evidence="2"/>
<dbReference type="Pfam" id="PF01288">
    <property type="entry name" value="HPPK"/>
    <property type="match status" value="1"/>
</dbReference>
<keyword evidence="4" id="KW-0547">Nucleotide-binding</keyword>
<dbReference type="UniPathway" id="UPA00077">
    <property type="reaction ID" value="UER00155"/>
</dbReference>
<evidence type="ECO:0000256" key="1">
    <source>
        <dbReference type="ARBA" id="ARBA00005051"/>
    </source>
</evidence>
<gene>
    <name evidence="9" type="primary">folK</name>
    <name evidence="9" type="ORF">CWI70_00180</name>
</gene>
<comment type="pathway">
    <text evidence="1">Cofactor biosynthesis; tetrahydrofolate biosynthesis; 2-amino-4-hydroxy-6-hydroxymethyl-7,8-dihydropteridine diphosphate from 7,8-dihydroneopterin triphosphate: step 4/4.</text>
</comment>
<dbReference type="AlphaFoldDB" id="A0A432Y2S3"/>
<evidence type="ECO:0000256" key="5">
    <source>
        <dbReference type="ARBA" id="ARBA00022777"/>
    </source>
</evidence>
<dbReference type="InterPro" id="IPR035907">
    <property type="entry name" value="Hppk_sf"/>
</dbReference>
<sequence length="173" mass="19538">MAVVYLGLGSNRDRSKHIRAGLRALHDTFASAAHPLRVSRVYESAAVGFDGHDFYNTVVEFRTDLSLQQVVQTCKAIEQAHGHPSNVPKYSPRTLDIDVLLYDDFICRQPIQLPRGEVLKNAFVLWPLAELAPALRHPETGISFAEHWQSYASEQRLKPLDFAFEPLPYLLTP</sequence>
<dbReference type="OrthoDB" id="9790168at2"/>
<accession>A0A432Y2S3</accession>
<dbReference type="Gene3D" id="3.30.70.560">
    <property type="entry name" value="7,8-Dihydro-6-hydroxymethylpterin-pyrophosphokinase HPPK"/>
    <property type="match status" value="1"/>
</dbReference>
<dbReference type="GO" id="GO:0046656">
    <property type="term" value="P:folic acid biosynthetic process"/>
    <property type="evidence" value="ECO:0007669"/>
    <property type="project" value="UniProtKB-KW"/>
</dbReference>
<dbReference type="Proteomes" id="UP000287649">
    <property type="component" value="Unassembled WGS sequence"/>
</dbReference>
<dbReference type="EMBL" id="PIPX01000001">
    <property type="protein sequence ID" value="RUO55248.1"/>
    <property type="molecule type" value="Genomic_DNA"/>
</dbReference>
<evidence type="ECO:0000259" key="8">
    <source>
        <dbReference type="Pfam" id="PF01288"/>
    </source>
</evidence>
<name>A0A432Y2S3_9GAMM</name>
<reference evidence="10" key="1">
    <citation type="journal article" date="2018" name="Front. Microbiol.">
        <title>Genome-Based Analysis Reveals the Taxonomy and Diversity of the Family Idiomarinaceae.</title>
        <authorList>
            <person name="Liu Y."/>
            <person name="Lai Q."/>
            <person name="Shao Z."/>
        </authorList>
    </citation>
    <scope>NUCLEOTIDE SEQUENCE [LARGE SCALE GENOMIC DNA]</scope>
    <source>
        <strain evidence="10">PO-M2</strain>
    </source>
</reference>
<feature type="domain" description="7,8-dihydro-6-hydroxymethylpterin-pyrophosphokinase" evidence="8">
    <location>
        <begin position="5"/>
        <end position="133"/>
    </location>
</feature>
<evidence type="ECO:0000256" key="7">
    <source>
        <dbReference type="ARBA" id="ARBA00022909"/>
    </source>
</evidence>
<organism evidence="9 10">
    <name type="scientific">Pseudidiomarina homiensis</name>
    <dbReference type="NCBI Taxonomy" id="364198"/>
    <lineage>
        <taxon>Bacteria</taxon>
        <taxon>Pseudomonadati</taxon>
        <taxon>Pseudomonadota</taxon>
        <taxon>Gammaproteobacteria</taxon>
        <taxon>Alteromonadales</taxon>
        <taxon>Idiomarinaceae</taxon>
        <taxon>Pseudidiomarina</taxon>
    </lineage>
</organism>
<dbReference type="CDD" id="cd00483">
    <property type="entry name" value="HPPK"/>
    <property type="match status" value="1"/>
</dbReference>
<keyword evidence="10" id="KW-1185">Reference proteome</keyword>
<dbReference type="GO" id="GO:0003848">
    <property type="term" value="F:2-amino-4-hydroxy-6-hydroxymethyldihydropteridine diphosphokinase activity"/>
    <property type="evidence" value="ECO:0007669"/>
    <property type="project" value="UniProtKB-EC"/>
</dbReference>
<comment type="caution">
    <text evidence="9">The sequence shown here is derived from an EMBL/GenBank/DDBJ whole genome shotgun (WGS) entry which is preliminary data.</text>
</comment>
<keyword evidence="7" id="KW-0289">Folate biosynthesis</keyword>
<protein>
    <recommendedName>
        <fullName evidence="2">2-amino-4-hydroxy-6-hydroxymethyldihydropteridine diphosphokinase</fullName>
        <ecNumber evidence="2">2.7.6.3</ecNumber>
    </recommendedName>
</protein>
<dbReference type="GO" id="GO:0005524">
    <property type="term" value="F:ATP binding"/>
    <property type="evidence" value="ECO:0007669"/>
    <property type="project" value="UniProtKB-KW"/>
</dbReference>
<dbReference type="RefSeq" id="WP_126769485.1">
    <property type="nucleotide sequence ID" value="NZ_PIPX01000001.1"/>
</dbReference>
<dbReference type="PANTHER" id="PTHR43071:SF2">
    <property type="entry name" value="2-AMINO-4-HYDROXY-6-HYDROXYMETHYLDIHYDROPTERIDINE PYROPHOSPHOKINASE"/>
    <property type="match status" value="1"/>
</dbReference>
<dbReference type="GO" id="GO:0046654">
    <property type="term" value="P:tetrahydrofolate biosynthetic process"/>
    <property type="evidence" value="ECO:0007669"/>
    <property type="project" value="UniProtKB-UniPathway"/>
</dbReference>
<dbReference type="GO" id="GO:0016301">
    <property type="term" value="F:kinase activity"/>
    <property type="evidence" value="ECO:0007669"/>
    <property type="project" value="UniProtKB-KW"/>
</dbReference>
<evidence type="ECO:0000256" key="2">
    <source>
        <dbReference type="ARBA" id="ARBA00013253"/>
    </source>
</evidence>
<dbReference type="SUPFAM" id="SSF55083">
    <property type="entry name" value="6-hydroxymethyl-7,8-dihydropterin pyrophosphokinase, HPPK"/>
    <property type="match status" value="1"/>
</dbReference>
<keyword evidence="5 9" id="KW-0418">Kinase</keyword>
<evidence type="ECO:0000313" key="9">
    <source>
        <dbReference type="EMBL" id="RUO55248.1"/>
    </source>
</evidence>
<evidence type="ECO:0000256" key="3">
    <source>
        <dbReference type="ARBA" id="ARBA00022679"/>
    </source>
</evidence>
<evidence type="ECO:0000313" key="10">
    <source>
        <dbReference type="Proteomes" id="UP000287649"/>
    </source>
</evidence>